<dbReference type="EMBL" id="LT554468">
    <property type="protein sequence ID" value="SAM05720.1"/>
    <property type="molecule type" value="Genomic_DNA"/>
</dbReference>
<feature type="region of interest" description="Disordered" evidence="1">
    <location>
        <begin position="290"/>
        <end position="311"/>
    </location>
</feature>
<dbReference type="InterPro" id="IPR014752">
    <property type="entry name" value="Arrestin-like_C"/>
</dbReference>
<dbReference type="GO" id="GO:0015031">
    <property type="term" value="P:protein transport"/>
    <property type="evidence" value="ECO:0007669"/>
    <property type="project" value="TreeGrafter"/>
</dbReference>
<evidence type="ECO:0000256" key="1">
    <source>
        <dbReference type="SAM" id="MobiDB-lite"/>
    </source>
</evidence>
<reference evidence="3" key="1">
    <citation type="submission" date="2016-04" db="EMBL/GenBank/DDBJ databases">
        <authorList>
            <person name="Evans L.H."/>
            <person name="Alamgir A."/>
            <person name="Owens N."/>
            <person name="Weber N.D."/>
            <person name="Virtaneva K."/>
            <person name="Barbian K."/>
            <person name="Babar A."/>
            <person name="Rosenke K."/>
        </authorList>
    </citation>
    <scope>NUCLEOTIDE SEQUENCE [LARGE SCALE GENOMIC DNA]</scope>
    <source>
        <strain evidence="3">CBS 101.48</strain>
    </source>
</reference>
<dbReference type="Pfam" id="PF02752">
    <property type="entry name" value="Arrestin_C"/>
    <property type="match status" value="1"/>
</dbReference>
<dbReference type="PANTHER" id="PTHR11188:SF17">
    <property type="entry name" value="FI21816P1"/>
    <property type="match status" value="1"/>
</dbReference>
<evidence type="ECO:0000313" key="4">
    <source>
        <dbReference type="Proteomes" id="UP000078561"/>
    </source>
</evidence>
<name>A0A168QXF7_ABSGL</name>
<feature type="compositionally biased region" description="Low complexity" evidence="1">
    <location>
        <begin position="661"/>
        <end position="674"/>
    </location>
</feature>
<dbReference type="Proteomes" id="UP000078561">
    <property type="component" value="Unassembled WGS sequence"/>
</dbReference>
<dbReference type="Gene3D" id="2.60.40.640">
    <property type="match status" value="2"/>
</dbReference>
<dbReference type="GO" id="GO:0005737">
    <property type="term" value="C:cytoplasm"/>
    <property type="evidence" value="ECO:0007669"/>
    <property type="project" value="TreeGrafter"/>
</dbReference>
<feature type="region of interest" description="Disordered" evidence="1">
    <location>
        <begin position="431"/>
        <end position="465"/>
    </location>
</feature>
<dbReference type="SMART" id="SM01017">
    <property type="entry name" value="Arrestin_C"/>
    <property type="match status" value="2"/>
</dbReference>
<accession>A0A168QXF7</accession>
<feature type="compositionally biased region" description="Polar residues" evidence="1">
    <location>
        <begin position="375"/>
        <end position="404"/>
    </location>
</feature>
<feature type="domain" description="Arrestin C-terminal-like" evidence="2">
    <location>
        <begin position="7"/>
        <end position="148"/>
    </location>
</feature>
<gene>
    <name evidence="3" type="primary">ABSGL_11595.1 scaffold 12295</name>
</gene>
<proteinExistence type="predicted"/>
<dbReference type="InParanoid" id="A0A168QXF7"/>
<dbReference type="AlphaFoldDB" id="A0A168QXF7"/>
<organism evidence="3">
    <name type="scientific">Absidia glauca</name>
    <name type="common">Pin mould</name>
    <dbReference type="NCBI Taxonomy" id="4829"/>
    <lineage>
        <taxon>Eukaryota</taxon>
        <taxon>Fungi</taxon>
        <taxon>Fungi incertae sedis</taxon>
        <taxon>Mucoromycota</taxon>
        <taxon>Mucoromycotina</taxon>
        <taxon>Mucoromycetes</taxon>
        <taxon>Mucorales</taxon>
        <taxon>Cunninghamellaceae</taxon>
        <taxon>Absidia</taxon>
    </lineage>
</organism>
<sequence length="720" mass="79514">MLSLNKSTKTIDIEIVDEKFYFPSQTIKGFVHILPKSATKTNNITIKFTGEISLSMKEKDTINLFEETKVIDINSDSDNVQAKFCILESKPYSFPFEFVVPSDMHLPSTMEFNKKIKVRYTLTALHDKYMVPESLCPKIEYPIRVLELIDINDIKYKEPMAQCSEMFLPRSNPMNRCSVAVALPRKGFTRGDIIPLSMIVQHYQPFHLPQAIDISLIRSVEIRNSKTTQVKEDILKSVQCDIEINGAPGFSQTVKRQLMIPTSTPPTINFKNKLMRIQYHVRVCAQLISPSSNQQRDSKKSPQDGSCKVDIPITVGTWPRASIPIDDDDGDDDDIRSDINYEDTDFIELTNSISGSENNTNNDCSSVISDDRKSTSTWLSQQQHPRSDRLPSTPTRETFLSNSSSSAIMLTAKSSPSSPITASNDLIGRSDSLASKSSNKSHASHSSCRSSQSWDNSSGSLSRNTSLSTTVSLHESCSNTAAIAVNLSSPTTDTIIMTSAPAINNTITTNRSDTTVFFTQSAPASHHSRSFSENDRLQHNSQYPVFIGPSPLKYRQQPATLSPLQSSSGISSTPSNNLSSSPSSSNITLLTSSPLPSTPTSSSFYHHRSSSSLSISSNDQSLPPPIFKSSPSAILLQPVNANVKKDAGTSQVPQTNPVYASSTRPSTTSTSTSTNNYDDDDDDDDDDDEDDDDFLTIIKRKQERNLLAEETRLQVSEMKI</sequence>
<feature type="compositionally biased region" description="Polar residues" evidence="1">
    <location>
        <begin position="351"/>
        <end position="368"/>
    </location>
</feature>
<dbReference type="SUPFAM" id="SSF81296">
    <property type="entry name" value="E set domains"/>
    <property type="match status" value="2"/>
</dbReference>
<dbReference type="InterPro" id="IPR011021">
    <property type="entry name" value="Arrestin-like_N"/>
</dbReference>
<evidence type="ECO:0000313" key="3">
    <source>
        <dbReference type="EMBL" id="SAM05720.1"/>
    </source>
</evidence>
<feature type="region of interest" description="Disordered" evidence="1">
    <location>
        <begin position="351"/>
        <end position="404"/>
    </location>
</feature>
<feature type="region of interest" description="Disordered" evidence="1">
    <location>
        <begin position="542"/>
        <end position="626"/>
    </location>
</feature>
<feature type="compositionally biased region" description="Acidic residues" evidence="1">
    <location>
        <begin position="677"/>
        <end position="692"/>
    </location>
</feature>
<feature type="domain" description="Arrestin C-terminal-like" evidence="2">
    <location>
        <begin position="173"/>
        <end position="325"/>
    </location>
</feature>
<feature type="compositionally biased region" description="Low complexity" evidence="1">
    <location>
        <begin position="560"/>
        <end position="621"/>
    </location>
</feature>
<dbReference type="PANTHER" id="PTHR11188">
    <property type="entry name" value="ARRESTIN DOMAIN CONTAINING PROTEIN"/>
    <property type="match status" value="1"/>
</dbReference>
<dbReference type="STRING" id="4829.A0A168QXF7"/>
<dbReference type="InterPro" id="IPR011022">
    <property type="entry name" value="Arrestin_C-like"/>
</dbReference>
<feature type="compositionally biased region" description="Acidic residues" evidence="1">
    <location>
        <begin position="325"/>
        <end position="338"/>
    </location>
</feature>
<feature type="compositionally biased region" description="Polar residues" evidence="1">
    <location>
        <begin position="648"/>
        <end position="660"/>
    </location>
</feature>
<dbReference type="Pfam" id="PF00339">
    <property type="entry name" value="Arrestin_N"/>
    <property type="match status" value="1"/>
</dbReference>
<evidence type="ECO:0000259" key="2">
    <source>
        <dbReference type="SMART" id="SM01017"/>
    </source>
</evidence>
<keyword evidence="4" id="KW-1185">Reference proteome</keyword>
<feature type="region of interest" description="Disordered" evidence="1">
    <location>
        <begin position="319"/>
        <end position="338"/>
    </location>
</feature>
<dbReference type="InterPro" id="IPR050357">
    <property type="entry name" value="Arrestin_domain-protein"/>
</dbReference>
<dbReference type="OrthoDB" id="7785529at2759"/>
<protein>
    <recommendedName>
        <fullName evidence="2">Arrestin C-terminal-like domain-containing protein</fullName>
    </recommendedName>
</protein>
<feature type="region of interest" description="Disordered" evidence="1">
    <location>
        <begin position="645"/>
        <end position="692"/>
    </location>
</feature>
<dbReference type="InterPro" id="IPR014756">
    <property type="entry name" value="Ig_E-set"/>
</dbReference>